<accession>A0A6G4U8P6</accession>
<evidence type="ECO:0000259" key="3">
    <source>
        <dbReference type="PROSITE" id="PS50075"/>
    </source>
</evidence>
<proteinExistence type="predicted"/>
<name>A0A6G4U8P6_9ACTN</name>
<keyword evidence="2" id="KW-0597">Phosphoprotein</keyword>
<dbReference type="AlphaFoldDB" id="A0A6G4U8P6"/>
<organism evidence="4 5">
    <name type="scientific">Streptomyces coryli</name>
    <dbReference type="NCBI Taxonomy" id="1128680"/>
    <lineage>
        <taxon>Bacteria</taxon>
        <taxon>Bacillati</taxon>
        <taxon>Actinomycetota</taxon>
        <taxon>Actinomycetes</taxon>
        <taxon>Kitasatosporales</taxon>
        <taxon>Streptomycetaceae</taxon>
        <taxon>Streptomyces</taxon>
    </lineage>
</organism>
<dbReference type="EMBL" id="JAAKZV010000217">
    <property type="protein sequence ID" value="NGN68615.1"/>
    <property type="molecule type" value="Genomic_DNA"/>
</dbReference>
<evidence type="ECO:0000313" key="5">
    <source>
        <dbReference type="Proteomes" id="UP000481583"/>
    </source>
</evidence>
<evidence type="ECO:0000256" key="1">
    <source>
        <dbReference type="ARBA" id="ARBA00022450"/>
    </source>
</evidence>
<evidence type="ECO:0000313" key="4">
    <source>
        <dbReference type="EMBL" id="NGN68615.1"/>
    </source>
</evidence>
<dbReference type="SUPFAM" id="SSF47336">
    <property type="entry name" value="ACP-like"/>
    <property type="match status" value="1"/>
</dbReference>
<evidence type="ECO:0000256" key="2">
    <source>
        <dbReference type="ARBA" id="ARBA00022553"/>
    </source>
</evidence>
<reference evidence="4 5" key="1">
    <citation type="submission" date="2020-02" db="EMBL/GenBank/DDBJ databases">
        <title>Whole-genome analyses of novel actinobacteria.</title>
        <authorList>
            <person name="Sahin N."/>
        </authorList>
    </citation>
    <scope>NUCLEOTIDE SEQUENCE [LARGE SCALE GENOMIC DNA]</scope>
    <source>
        <strain evidence="4 5">A7024</strain>
    </source>
</reference>
<sequence length="86" mass="8947">MTAPAGDLQALVIKSLESVLNTDLSNAGAGTKLFEELGLDSTSVLELLMTLEDDHGIEVDPEQLEPENLETVAAVCAFISASTAGD</sequence>
<dbReference type="InterPro" id="IPR009081">
    <property type="entry name" value="PP-bd_ACP"/>
</dbReference>
<gene>
    <name evidence="4" type="ORF">G5C51_32575</name>
</gene>
<dbReference type="Gene3D" id="1.10.1200.10">
    <property type="entry name" value="ACP-like"/>
    <property type="match status" value="1"/>
</dbReference>
<feature type="domain" description="Carrier" evidence="3">
    <location>
        <begin position="3"/>
        <end position="83"/>
    </location>
</feature>
<dbReference type="PROSITE" id="PS00012">
    <property type="entry name" value="PHOSPHOPANTETHEINE"/>
    <property type="match status" value="1"/>
</dbReference>
<keyword evidence="1" id="KW-0596">Phosphopantetheine</keyword>
<dbReference type="InterPro" id="IPR006162">
    <property type="entry name" value="Ppantetheine_attach_site"/>
</dbReference>
<keyword evidence="5" id="KW-1185">Reference proteome</keyword>
<protein>
    <submittedName>
        <fullName evidence="4">Acyl carrier protein</fullName>
    </submittedName>
</protein>
<comment type="caution">
    <text evidence="4">The sequence shown here is derived from an EMBL/GenBank/DDBJ whole genome shotgun (WGS) entry which is preliminary data.</text>
</comment>
<dbReference type="Proteomes" id="UP000481583">
    <property type="component" value="Unassembled WGS sequence"/>
</dbReference>
<dbReference type="InterPro" id="IPR036736">
    <property type="entry name" value="ACP-like_sf"/>
</dbReference>
<dbReference type="RefSeq" id="WP_165242724.1">
    <property type="nucleotide sequence ID" value="NZ_JAAKZV010000217.1"/>
</dbReference>
<dbReference type="Pfam" id="PF00550">
    <property type="entry name" value="PP-binding"/>
    <property type="match status" value="1"/>
</dbReference>
<dbReference type="PROSITE" id="PS50075">
    <property type="entry name" value="CARRIER"/>
    <property type="match status" value="1"/>
</dbReference>